<protein>
    <submittedName>
        <fullName evidence="1">Metal-binding protein</fullName>
    </submittedName>
</protein>
<accession>A0A0U9HIM4</accession>
<dbReference type="OrthoDB" id="5420534at2"/>
<dbReference type="Proteomes" id="UP000062160">
    <property type="component" value="Unassembled WGS sequence"/>
</dbReference>
<dbReference type="EMBL" id="DF976995">
    <property type="protein sequence ID" value="GAQ24115.1"/>
    <property type="molecule type" value="Genomic_DNA"/>
</dbReference>
<dbReference type="STRING" id="224999.GCA_001485475_00098"/>
<evidence type="ECO:0000313" key="1">
    <source>
        <dbReference type="EMBL" id="GAQ24115.1"/>
    </source>
</evidence>
<gene>
    <name evidence="1" type="ORF">TSYNT_1100</name>
</gene>
<evidence type="ECO:0000313" key="2">
    <source>
        <dbReference type="Proteomes" id="UP000062160"/>
    </source>
</evidence>
<dbReference type="Pfam" id="PF10050">
    <property type="entry name" value="DUF2284"/>
    <property type="match status" value="1"/>
</dbReference>
<dbReference type="AlphaFoldDB" id="A0A0U9HIM4"/>
<proteinExistence type="predicted"/>
<dbReference type="RefSeq" id="WP_059031193.1">
    <property type="nucleotide sequence ID" value="NZ_DF976995.1"/>
</dbReference>
<dbReference type="InterPro" id="IPR019271">
    <property type="entry name" value="DUF2284_metal-binding"/>
</dbReference>
<organism evidence="1">
    <name type="scientific">Tepidanaerobacter syntrophicus</name>
    <dbReference type="NCBI Taxonomy" id="224999"/>
    <lineage>
        <taxon>Bacteria</taxon>
        <taxon>Bacillati</taxon>
        <taxon>Bacillota</taxon>
        <taxon>Clostridia</taxon>
        <taxon>Thermosediminibacterales</taxon>
        <taxon>Tepidanaerobacteraceae</taxon>
        <taxon>Tepidanaerobacter</taxon>
    </lineage>
</organism>
<name>A0A0U9HIM4_9FIRM</name>
<sequence length="183" mass="21104">MQIKPEDIMKQALELGVTNAVVVDVNNIEFSQEFRELCEKNTCRQYNMNWMCPPAVGPLEVLEKRVRQYKQGVLLQTVQKLRSCFDYPGMVEGEERHTKIIRKLVDKLKEEYKGIDFLPLNVGPCTYCPRCTYPEGKPCRFPEKAMASVEAYGINVMSLTRKCDIPYYNGENTVSYVALILFN</sequence>
<reference evidence="1" key="1">
    <citation type="journal article" date="2016" name="Genome Announc.">
        <title>Draft Genome Sequence of the Syntrophic Lactate-Degrading Bacterium Tepidanaerobacter syntrophicus JLT.</title>
        <authorList>
            <person name="Matsuura N."/>
            <person name="Ohashi A."/>
            <person name="Tourlousse D.M."/>
            <person name="Sekiguchi Y."/>
        </authorList>
    </citation>
    <scope>NUCLEOTIDE SEQUENCE [LARGE SCALE GENOMIC DNA]</scope>
    <source>
        <strain evidence="1">JL</strain>
    </source>
</reference>
<keyword evidence="2" id="KW-1185">Reference proteome</keyword>